<keyword evidence="7" id="KW-0679">Respiratory chain</keyword>
<dbReference type="FunFam" id="1.20.210.10:FF:000006">
    <property type="entry name" value="Cytochrome c oxidase subunit 1"/>
    <property type="match status" value="1"/>
</dbReference>
<reference evidence="19" key="1">
    <citation type="submission" date="2015-10" db="EMBL/GenBank/DDBJ databases">
        <authorList>
            <person name="Gilbert D.G."/>
        </authorList>
    </citation>
    <scope>NUCLEOTIDE SEQUENCE</scope>
</reference>
<dbReference type="PROSITE" id="PS50855">
    <property type="entry name" value="COX1"/>
    <property type="match status" value="1"/>
</dbReference>
<feature type="transmembrane region" description="Helical" evidence="17">
    <location>
        <begin position="247"/>
        <end position="267"/>
    </location>
</feature>
<dbReference type="PROSITE" id="PS00077">
    <property type="entry name" value="COX1_CUB"/>
    <property type="match status" value="1"/>
</dbReference>
<evidence type="ECO:0000256" key="11">
    <source>
        <dbReference type="ARBA" id="ARBA00022982"/>
    </source>
</evidence>
<keyword evidence="5" id="KW-1003">Cell membrane</keyword>
<dbReference type="PANTHER" id="PTHR10422">
    <property type="entry name" value="CYTOCHROME C OXIDASE SUBUNIT 1"/>
    <property type="match status" value="1"/>
</dbReference>
<keyword evidence="6" id="KW-0349">Heme</keyword>
<dbReference type="Gene3D" id="1.10.287.70">
    <property type="match status" value="1"/>
</dbReference>
<evidence type="ECO:0000256" key="4">
    <source>
        <dbReference type="ARBA" id="ARBA00022448"/>
    </source>
</evidence>
<accession>A0A160V9R4</accession>
<evidence type="ECO:0000256" key="12">
    <source>
        <dbReference type="ARBA" id="ARBA00022989"/>
    </source>
</evidence>
<evidence type="ECO:0000256" key="6">
    <source>
        <dbReference type="ARBA" id="ARBA00022617"/>
    </source>
</evidence>
<dbReference type="GO" id="GO:0005886">
    <property type="term" value="C:plasma membrane"/>
    <property type="evidence" value="ECO:0007669"/>
    <property type="project" value="UniProtKB-SubCell"/>
</dbReference>
<evidence type="ECO:0000256" key="7">
    <source>
        <dbReference type="ARBA" id="ARBA00022660"/>
    </source>
</evidence>
<dbReference type="EMBL" id="FAXA01000282">
    <property type="protein sequence ID" value="CUV02638.1"/>
    <property type="molecule type" value="Genomic_DNA"/>
</dbReference>
<feature type="transmembrane region" description="Helical" evidence="17">
    <location>
        <begin position="279"/>
        <end position="300"/>
    </location>
</feature>
<keyword evidence="11" id="KW-0249">Electron transport</keyword>
<dbReference type="GO" id="GO:0006119">
    <property type="term" value="P:oxidative phosphorylation"/>
    <property type="evidence" value="ECO:0007669"/>
    <property type="project" value="UniProtKB-UniPathway"/>
</dbReference>
<keyword evidence="19" id="KW-0560">Oxidoreductase</keyword>
<evidence type="ECO:0000256" key="3">
    <source>
        <dbReference type="ARBA" id="ARBA00012949"/>
    </source>
</evidence>
<proteinExistence type="predicted"/>
<evidence type="ECO:0000256" key="14">
    <source>
        <dbReference type="ARBA" id="ARBA00023008"/>
    </source>
</evidence>
<comment type="pathway">
    <text evidence="2">Energy metabolism; oxidative phosphorylation.</text>
</comment>
<keyword evidence="10" id="KW-1278">Translocase</keyword>
<feature type="transmembrane region" description="Helical" evidence="17">
    <location>
        <begin position="71"/>
        <end position="100"/>
    </location>
</feature>
<feature type="transmembrane region" description="Helical" evidence="17">
    <location>
        <begin position="196"/>
        <end position="220"/>
    </location>
</feature>
<feature type="transmembrane region" description="Helical" evidence="17">
    <location>
        <begin position="312"/>
        <end position="330"/>
    </location>
</feature>
<feature type="transmembrane region" description="Helical" evidence="17">
    <location>
        <begin position="158"/>
        <end position="184"/>
    </location>
</feature>
<protein>
    <recommendedName>
        <fullName evidence="3">cytochrome-c oxidase</fullName>
        <ecNumber evidence="3">7.1.1.9</ecNumber>
    </recommendedName>
</protein>
<evidence type="ECO:0000256" key="15">
    <source>
        <dbReference type="ARBA" id="ARBA00023136"/>
    </source>
</evidence>
<dbReference type="EC" id="7.1.1.9" evidence="3"/>
<keyword evidence="15 17" id="KW-0472">Membrane</keyword>
<feature type="transmembrane region" description="Helical" evidence="17">
    <location>
        <begin position="112"/>
        <end position="131"/>
    </location>
</feature>
<evidence type="ECO:0000256" key="1">
    <source>
        <dbReference type="ARBA" id="ARBA00004651"/>
    </source>
</evidence>
<evidence type="ECO:0000256" key="16">
    <source>
        <dbReference type="ARBA" id="ARBA00047816"/>
    </source>
</evidence>
<dbReference type="AlphaFoldDB" id="A0A160V9R4"/>
<feature type="transmembrane region" description="Helical" evidence="17">
    <location>
        <begin position="464"/>
        <end position="487"/>
    </location>
</feature>
<evidence type="ECO:0000256" key="13">
    <source>
        <dbReference type="ARBA" id="ARBA00023004"/>
    </source>
</evidence>
<keyword evidence="13" id="KW-0408">Iron</keyword>
<dbReference type="UniPathway" id="UPA00705"/>
<keyword evidence="14" id="KW-0186">Copper</keyword>
<keyword evidence="8 17" id="KW-0812">Transmembrane</keyword>
<comment type="catalytic activity">
    <reaction evidence="16">
        <text>4 Fe(II)-[cytochrome c] + O2 + 8 H(+)(in) = 4 Fe(III)-[cytochrome c] + 2 H2O + 4 H(+)(out)</text>
        <dbReference type="Rhea" id="RHEA:11436"/>
        <dbReference type="Rhea" id="RHEA-COMP:10350"/>
        <dbReference type="Rhea" id="RHEA-COMP:14399"/>
        <dbReference type="ChEBI" id="CHEBI:15377"/>
        <dbReference type="ChEBI" id="CHEBI:15378"/>
        <dbReference type="ChEBI" id="CHEBI:15379"/>
        <dbReference type="ChEBI" id="CHEBI:29033"/>
        <dbReference type="ChEBI" id="CHEBI:29034"/>
        <dbReference type="EC" id="7.1.1.9"/>
    </reaction>
</comment>
<dbReference type="InterPro" id="IPR000883">
    <property type="entry name" value="Cyt_C_Oxase_1"/>
</dbReference>
<dbReference type="InterPro" id="IPR023615">
    <property type="entry name" value="Cyt_c_Oxase_su1_BS"/>
</dbReference>
<feature type="transmembrane region" description="Helical" evidence="17">
    <location>
        <begin position="563"/>
        <end position="585"/>
    </location>
</feature>
<evidence type="ECO:0000256" key="9">
    <source>
        <dbReference type="ARBA" id="ARBA00022723"/>
    </source>
</evidence>
<evidence type="ECO:0000259" key="18">
    <source>
        <dbReference type="PROSITE" id="PS50855"/>
    </source>
</evidence>
<dbReference type="PRINTS" id="PR01165">
    <property type="entry name" value="CYCOXIDASEI"/>
</dbReference>
<feature type="transmembrane region" description="Helical" evidence="17">
    <location>
        <begin position="421"/>
        <end position="444"/>
    </location>
</feature>
<dbReference type="InterPro" id="IPR014241">
    <property type="entry name" value="Cyt_c_oxidase_su1_bac"/>
</dbReference>
<gene>
    <name evidence="19" type="ORF">MGWOODY_Clf1255</name>
</gene>
<dbReference type="GO" id="GO:0046872">
    <property type="term" value="F:metal ion binding"/>
    <property type="evidence" value="ECO:0007669"/>
    <property type="project" value="UniProtKB-KW"/>
</dbReference>
<keyword evidence="4" id="KW-0813">Transport</keyword>
<comment type="subcellular location">
    <subcellularLocation>
        <location evidence="1">Cell membrane</location>
        <topology evidence="1">Multi-pass membrane protein</topology>
    </subcellularLocation>
</comment>
<sequence length="612" mass="67633">MAAITGVISRPTSYAGVWSWITTVDHKRIAVLYGATAIVFLIIAGVEAGVIRMQLSSADNDLIGPGRFNQMFTMHATVMIFMVIMPLSVSFFNFVIPLAIGARDVAFPRLNALSYWIFLFGGILMHMAFLVDQVPDAGWFSYANLTEKPFSVDRGLDYWSISLLVLGSSSVAGALNFVVTIINMRAPGMSMMRMPVFVWMTLITSLLLVLAFPVITVGLIELTMDRNFGTHFFIPAEGGDPILWQHLFWVFGHPEVYILILPAMGIVSEVLPTFSGKPLFGYPFIVFSGIVIGIMGWAVWSHHMFTVGLGPVANSVFTITTMLIGVPTGIKIFNWIGTMWKGAVEFTSPMLFALGFVALFIVGGLSGVSHAVSPSDFQQQDTYYIVAHLHYVLFGGSIFGAFAGIYYWYPKLTGRMLSETLGKLNFWLMFIGMNLTFFPMHFLGLNGMPRRIYTYSAEFGWENMNQLASLGYIVLFLSFVVFFVNIWQTRNARRVSHDPWDAPGLEWSIASPPPAYNFAEIPQVEGLDQYWIDKQKARDAGTPLTEPEALVDPDSIHMPSPSYWPVFTAVGVALIGGGLLSHYAISFVGGAITMMGVIGWGNEPATAPSDHH</sequence>
<dbReference type="SUPFAM" id="SSF81442">
    <property type="entry name" value="Cytochrome c oxidase subunit I-like"/>
    <property type="match status" value="1"/>
</dbReference>
<dbReference type="PANTHER" id="PTHR10422:SF18">
    <property type="entry name" value="CYTOCHROME C OXIDASE SUBUNIT 1"/>
    <property type="match status" value="1"/>
</dbReference>
<dbReference type="NCBIfam" id="TIGR02891">
    <property type="entry name" value="CtaD_CoxA"/>
    <property type="match status" value="1"/>
</dbReference>
<dbReference type="Pfam" id="PF00115">
    <property type="entry name" value="COX1"/>
    <property type="match status" value="1"/>
</dbReference>
<dbReference type="GO" id="GO:0016491">
    <property type="term" value="F:oxidoreductase activity"/>
    <property type="evidence" value="ECO:0007669"/>
    <property type="project" value="UniProtKB-KW"/>
</dbReference>
<organism evidence="19">
    <name type="scientific">hydrothermal vent metagenome</name>
    <dbReference type="NCBI Taxonomy" id="652676"/>
    <lineage>
        <taxon>unclassified sequences</taxon>
        <taxon>metagenomes</taxon>
        <taxon>ecological metagenomes</taxon>
    </lineage>
</organism>
<evidence type="ECO:0000256" key="10">
    <source>
        <dbReference type="ARBA" id="ARBA00022967"/>
    </source>
</evidence>
<evidence type="ECO:0000256" key="2">
    <source>
        <dbReference type="ARBA" id="ARBA00004673"/>
    </source>
</evidence>
<dbReference type="GO" id="GO:0004129">
    <property type="term" value="F:cytochrome-c oxidase activity"/>
    <property type="evidence" value="ECO:0007669"/>
    <property type="project" value="UniProtKB-EC"/>
</dbReference>
<dbReference type="InterPro" id="IPR036927">
    <property type="entry name" value="Cyt_c_oxase-like_su1_sf"/>
</dbReference>
<dbReference type="GO" id="GO:0015990">
    <property type="term" value="P:electron transport coupled proton transport"/>
    <property type="evidence" value="ECO:0007669"/>
    <property type="project" value="InterPro"/>
</dbReference>
<keyword evidence="12 17" id="KW-1133">Transmembrane helix</keyword>
<feature type="transmembrane region" description="Helical" evidence="17">
    <location>
        <begin position="30"/>
        <end position="51"/>
    </location>
</feature>
<feature type="transmembrane region" description="Helical" evidence="17">
    <location>
        <begin position="351"/>
        <end position="372"/>
    </location>
</feature>
<dbReference type="GO" id="GO:0020037">
    <property type="term" value="F:heme binding"/>
    <property type="evidence" value="ECO:0007669"/>
    <property type="project" value="InterPro"/>
</dbReference>
<keyword evidence="9" id="KW-0479">Metal-binding</keyword>
<evidence type="ECO:0000256" key="17">
    <source>
        <dbReference type="SAM" id="Phobius"/>
    </source>
</evidence>
<evidence type="ECO:0000256" key="8">
    <source>
        <dbReference type="ARBA" id="ARBA00022692"/>
    </source>
</evidence>
<dbReference type="Gene3D" id="1.20.210.10">
    <property type="entry name" value="Cytochrome c oxidase-like, subunit I domain"/>
    <property type="match status" value="1"/>
</dbReference>
<feature type="domain" description="Cytochrome oxidase subunit I profile" evidence="18">
    <location>
        <begin position="14"/>
        <end position="525"/>
    </location>
</feature>
<feature type="transmembrane region" description="Helical" evidence="17">
    <location>
        <begin position="384"/>
        <end position="409"/>
    </location>
</feature>
<dbReference type="InterPro" id="IPR023616">
    <property type="entry name" value="Cyt_c_oxase-like_su1_dom"/>
</dbReference>
<evidence type="ECO:0000313" key="19">
    <source>
        <dbReference type="EMBL" id="CUV02638.1"/>
    </source>
</evidence>
<evidence type="ECO:0000256" key="5">
    <source>
        <dbReference type="ARBA" id="ARBA00022475"/>
    </source>
</evidence>
<name>A0A160V9R4_9ZZZZ</name>
<dbReference type="GO" id="GO:0022904">
    <property type="term" value="P:respiratory electron transport chain"/>
    <property type="evidence" value="ECO:0007669"/>
    <property type="project" value="TreeGrafter"/>
</dbReference>